<dbReference type="EMBL" id="CP051775">
    <property type="protein sequence ID" value="QJE74767.1"/>
    <property type="molecule type" value="Genomic_DNA"/>
</dbReference>
<dbReference type="Pfam" id="PF01636">
    <property type="entry name" value="APH"/>
    <property type="match status" value="1"/>
</dbReference>
<dbReference type="Pfam" id="PF13671">
    <property type="entry name" value="AAA_33"/>
    <property type="match status" value="1"/>
</dbReference>
<dbReference type="InterPro" id="IPR027417">
    <property type="entry name" value="P-loop_NTPase"/>
</dbReference>
<dbReference type="Gene3D" id="3.40.50.300">
    <property type="entry name" value="P-loop containing nucleotide triphosphate hydrolases"/>
    <property type="match status" value="1"/>
</dbReference>
<dbReference type="InterPro" id="IPR052732">
    <property type="entry name" value="Cell-binding_unc_protein"/>
</dbReference>
<evidence type="ECO:0000313" key="2">
    <source>
        <dbReference type="EMBL" id="QJE74767.1"/>
    </source>
</evidence>
<sequence>MSAPDGEAGQAPVFALLADPATHGGQPVDRFDTHGASVFLAGDRGYKLKRAVRFPFLDFSTLEKRRTACRAEVALNRRTAPDLYLGVGAVMADPGGALRLVEVAPEDGAGVVDYVVVMRRFDQHDLLDRMADAGTLTEELARTCAEVVAGFHEAAEPRPAGGGADEVKRLADGVVMELRRYPELFAAAMVDRVARRLDRALAAGHDLLDRRRDAGYVRHCHGDLHLRNIVMQDGRPVPFDCIEFDERLAVSDVLYDLAFLLMDLEHRKLRPQANALFNRYLELTGDLSGLSLLPLFMAIRAGIRAHLSAAACRTQQDAAKASGLGKEATTYLDLAAALLSPPPARLVAIGGLSGTGKTTLARHLAPTLGPAPGAVILRSDVLRKHLAGVGEEDHLPPTAYAPAVTERVYGELAGRAGLALEGRHAVVCDAVYARPEERAAIESAARTAGVAFTGLWLVADQATQIRRVTDRQHDASDADAAVVRRQAAYDLGEMRWEVIAANGPAGEVAAVAARLVSTSS</sequence>
<accession>A0A858RBN7</accession>
<reference evidence="2" key="1">
    <citation type="submission" date="2020-04" db="EMBL/GenBank/DDBJ databases">
        <title>A desert anoxygenic phototrophic bacterium fixes CO2 using RubisCO under aerobic conditions.</title>
        <authorList>
            <person name="Tang K."/>
        </authorList>
    </citation>
    <scope>NUCLEOTIDE SEQUENCE [LARGE SCALE GENOMIC DNA]</scope>
    <source>
        <strain evidence="2">MIMtkB3</strain>
    </source>
</reference>
<dbReference type="InterPro" id="IPR002575">
    <property type="entry name" value="Aminoglycoside_PTrfase"/>
</dbReference>
<organism evidence="2 3">
    <name type="scientific">Aerophototrophica crusticola</name>
    <dbReference type="NCBI Taxonomy" id="1709002"/>
    <lineage>
        <taxon>Bacteria</taxon>
        <taxon>Pseudomonadati</taxon>
        <taxon>Pseudomonadota</taxon>
        <taxon>Alphaproteobacteria</taxon>
        <taxon>Rhodospirillales</taxon>
        <taxon>Rhodospirillaceae</taxon>
        <taxon>Aerophototrophica</taxon>
    </lineage>
</organism>
<dbReference type="SUPFAM" id="SSF52540">
    <property type="entry name" value="P-loop containing nucleoside triphosphate hydrolases"/>
    <property type="match status" value="1"/>
</dbReference>
<protein>
    <submittedName>
        <fullName evidence="2">AAA family ATPase</fullName>
    </submittedName>
</protein>
<proteinExistence type="predicted"/>
<dbReference type="PANTHER" id="PTHR43883">
    <property type="entry name" value="SLR0207 PROTEIN"/>
    <property type="match status" value="1"/>
</dbReference>
<feature type="domain" description="Aminoglycoside phosphotransferase" evidence="1">
    <location>
        <begin position="111"/>
        <end position="285"/>
    </location>
</feature>
<evidence type="ECO:0000259" key="1">
    <source>
        <dbReference type="Pfam" id="PF01636"/>
    </source>
</evidence>
<evidence type="ECO:0000313" key="3">
    <source>
        <dbReference type="Proteomes" id="UP000501891"/>
    </source>
</evidence>
<gene>
    <name evidence="2" type="ORF">HHL28_03800</name>
</gene>
<dbReference type="PANTHER" id="PTHR43883:SF1">
    <property type="entry name" value="GLUCONOKINASE"/>
    <property type="match status" value="1"/>
</dbReference>
<dbReference type="SUPFAM" id="SSF56112">
    <property type="entry name" value="Protein kinase-like (PK-like)"/>
    <property type="match status" value="1"/>
</dbReference>
<dbReference type="Gene3D" id="3.90.1200.10">
    <property type="match status" value="1"/>
</dbReference>
<name>A0A858RBN7_9PROT</name>
<dbReference type="KEGG" id="acru:HHL28_03800"/>
<dbReference type="AlphaFoldDB" id="A0A858RBN7"/>
<dbReference type="InterPro" id="IPR011009">
    <property type="entry name" value="Kinase-like_dom_sf"/>
</dbReference>
<keyword evidence="3" id="KW-1185">Reference proteome</keyword>
<dbReference type="Proteomes" id="UP000501891">
    <property type="component" value="Chromosome"/>
</dbReference>